<dbReference type="InterPro" id="IPR036388">
    <property type="entry name" value="WH-like_DNA-bd_sf"/>
</dbReference>
<proteinExistence type="predicted"/>
<keyword evidence="2" id="KW-0238">DNA-binding</keyword>
<evidence type="ECO:0000259" key="4">
    <source>
        <dbReference type="PROSITE" id="PS50987"/>
    </source>
</evidence>
<dbReference type="SUPFAM" id="SSF46785">
    <property type="entry name" value="Winged helix' DNA-binding domain"/>
    <property type="match status" value="1"/>
</dbReference>
<keyword evidence="6" id="KW-1185">Reference proteome</keyword>
<sequence>MTNVEGCRQTDDVVELLKQLANANRLAIISSLLEGPRSVTELELVLSIRQPTLSQQITSLREAGIIEGHREGRHIIYSLVDERTTTVMRFLANIYPDMIPEQVRILPPFGYIDCAKLPDMIVNMRLSMQDAS</sequence>
<keyword evidence="1" id="KW-0805">Transcription regulation</keyword>
<dbReference type="EMBL" id="JAFVMG010000014">
    <property type="protein sequence ID" value="MBO1329111.1"/>
    <property type="molecule type" value="Genomic_DNA"/>
</dbReference>
<evidence type="ECO:0000256" key="1">
    <source>
        <dbReference type="ARBA" id="ARBA00023015"/>
    </source>
</evidence>
<dbReference type="CDD" id="cd00090">
    <property type="entry name" value="HTH_ARSR"/>
    <property type="match status" value="1"/>
</dbReference>
<name>A0ABS3LP28_9PROT</name>
<evidence type="ECO:0000313" key="6">
    <source>
        <dbReference type="Proteomes" id="UP000664399"/>
    </source>
</evidence>
<keyword evidence="3" id="KW-0804">Transcription</keyword>
<dbReference type="SMART" id="SM00418">
    <property type="entry name" value="HTH_ARSR"/>
    <property type="match status" value="1"/>
</dbReference>
<dbReference type="PROSITE" id="PS50987">
    <property type="entry name" value="HTH_ARSR_2"/>
    <property type="match status" value="1"/>
</dbReference>
<dbReference type="Gene3D" id="1.10.10.10">
    <property type="entry name" value="Winged helix-like DNA-binding domain superfamily/Winged helix DNA-binding domain"/>
    <property type="match status" value="1"/>
</dbReference>
<dbReference type="PRINTS" id="PR00778">
    <property type="entry name" value="HTHARSR"/>
</dbReference>
<evidence type="ECO:0000256" key="3">
    <source>
        <dbReference type="ARBA" id="ARBA00023163"/>
    </source>
</evidence>
<gene>
    <name evidence="5" type="ORF">J2D75_11580</name>
</gene>
<dbReference type="RefSeq" id="WP_207854978.1">
    <property type="nucleotide sequence ID" value="NZ_JAFVMG010000014.1"/>
</dbReference>
<accession>A0ABS3LP28</accession>
<comment type="caution">
    <text evidence="5">The sequence shown here is derived from an EMBL/GenBank/DDBJ whole genome shotgun (WGS) entry which is preliminary data.</text>
</comment>
<reference evidence="5 6" key="1">
    <citation type="submission" date="2021-03" db="EMBL/GenBank/DDBJ databases">
        <title>The complete genome sequence of Acetobacter suratthaniensis TBRC 1719.</title>
        <authorList>
            <person name="Charoenyingcharoen P."/>
            <person name="Yukphan P."/>
        </authorList>
    </citation>
    <scope>NUCLEOTIDE SEQUENCE [LARGE SCALE GENOMIC DNA]</scope>
    <source>
        <strain evidence="5 6">TBRC 1719</strain>
    </source>
</reference>
<evidence type="ECO:0000256" key="2">
    <source>
        <dbReference type="ARBA" id="ARBA00023125"/>
    </source>
</evidence>
<dbReference type="InterPro" id="IPR036390">
    <property type="entry name" value="WH_DNA-bd_sf"/>
</dbReference>
<dbReference type="InterPro" id="IPR051011">
    <property type="entry name" value="Metal_resp_trans_reg"/>
</dbReference>
<dbReference type="Proteomes" id="UP000664399">
    <property type="component" value="Unassembled WGS sequence"/>
</dbReference>
<dbReference type="PANTHER" id="PTHR43132:SF2">
    <property type="entry name" value="ARSENICAL RESISTANCE OPERON REPRESSOR ARSR-RELATED"/>
    <property type="match status" value="1"/>
</dbReference>
<organism evidence="5 6">
    <name type="scientific">Acetobacter suratthaniensis</name>
    <dbReference type="NCBI Taxonomy" id="1502841"/>
    <lineage>
        <taxon>Bacteria</taxon>
        <taxon>Pseudomonadati</taxon>
        <taxon>Pseudomonadota</taxon>
        <taxon>Alphaproteobacteria</taxon>
        <taxon>Acetobacterales</taxon>
        <taxon>Acetobacteraceae</taxon>
        <taxon>Acetobacter</taxon>
    </lineage>
</organism>
<feature type="domain" description="HTH arsR-type" evidence="4">
    <location>
        <begin position="5"/>
        <end position="99"/>
    </location>
</feature>
<dbReference type="Pfam" id="PF01022">
    <property type="entry name" value="HTH_5"/>
    <property type="match status" value="1"/>
</dbReference>
<evidence type="ECO:0000313" key="5">
    <source>
        <dbReference type="EMBL" id="MBO1329111.1"/>
    </source>
</evidence>
<dbReference type="InterPro" id="IPR011991">
    <property type="entry name" value="ArsR-like_HTH"/>
</dbReference>
<dbReference type="NCBIfam" id="NF033788">
    <property type="entry name" value="HTH_metalloreg"/>
    <property type="match status" value="1"/>
</dbReference>
<protein>
    <submittedName>
        <fullName evidence="5">Winged helix-turn-helix transcriptional regulator</fullName>
    </submittedName>
</protein>
<dbReference type="InterPro" id="IPR001845">
    <property type="entry name" value="HTH_ArsR_DNA-bd_dom"/>
</dbReference>
<dbReference type="PANTHER" id="PTHR43132">
    <property type="entry name" value="ARSENICAL RESISTANCE OPERON REPRESSOR ARSR-RELATED"/>
    <property type="match status" value="1"/>
</dbReference>